<dbReference type="Gene3D" id="3.30.70.1440">
    <property type="entry name" value="Multidrug efflux transporter AcrB pore domain"/>
    <property type="match status" value="1"/>
</dbReference>
<dbReference type="AlphaFoldDB" id="A0A0W0X0T9"/>
<dbReference type="Gene3D" id="3.30.2090.10">
    <property type="entry name" value="Multidrug efflux transporter AcrB TolC docking domain, DN and DC subdomains"/>
    <property type="match status" value="2"/>
</dbReference>
<feature type="transmembrane region" description="Helical" evidence="1">
    <location>
        <begin position="837"/>
        <end position="858"/>
    </location>
</feature>
<reference evidence="2 3" key="1">
    <citation type="submission" date="2015-11" db="EMBL/GenBank/DDBJ databases">
        <title>Genomic analysis of 38 Legionella species identifies large and diverse effector repertoires.</title>
        <authorList>
            <person name="Burstein D."/>
            <person name="Amaro F."/>
            <person name="Zusman T."/>
            <person name="Lifshitz Z."/>
            <person name="Cohen O."/>
            <person name="Gilbert J.A."/>
            <person name="Pupko T."/>
            <person name="Shuman H.A."/>
            <person name="Segal G."/>
        </authorList>
    </citation>
    <scope>NUCLEOTIDE SEQUENCE [LARGE SCALE GENOMIC DNA]</scope>
    <source>
        <strain evidence="2 3">Oak Ridge-10</strain>
    </source>
</reference>
<dbReference type="InterPro" id="IPR001036">
    <property type="entry name" value="Acrflvin-R"/>
</dbReference>
<dbReference type="PATRIC" id="fig|29423.5.peg.1954"/>
<proteinExistence type="predicted"/>
<feature type="transmembrane region" description="Helical" evidence="1">
    <location>
        <begin position="330"/>
        <end position="350"/>
    </location>
</feature>
<dbReference type="Gene3D" id="3.30.70.1320">
    <property type="entry name" value="Multidrug efflux transporter AcrB pore domain like"/>
    <property type="match status" value="1"/>
</dbReference>
<feature type="transmembrane region" description="Helical" evidence="1">
    <location>
        <begin position="767"/>
        <end position="787"/>
    </location>
</feature>
<feature type="transmembrane region" description="Helical" evidence="1">
    <location>
        <begin position="423"/>
        <end position="443"/>
    </location>
</feature>
<feature type="transmembrane region" description="Helical" evidence="1">
    <location>
        <begin position="870"/>
        <end position="896"/>
    </location>
</feature>
<evidence type="ECO:0000313" key="3">
    <source>
        <dbReference type="Proteomes" id="UP000054858"/>
    </source>
</evidence>
<dbReference type="PANTHER" id="PTHR32063:SF0">
    <property type="entry name" value="SWARMING MOTILITY PROTEIN SWRC"/>
    <property type="match status" value="1"/>
</dbReference>
<dbReference type="Gene3D" id="3.30.70.1430">
    <property type="entry name" value="Multidrug efflux transporter AcrB pore domain"/>
    <property type="match status" value="2"/>
</dbReference>
<protein>
    <submittedName>
        <fullName evidence="2">Multidrug efflux transporter</fullName>
    </submittedName>
</protein>
<dbReference type="SUPFAM" id="SSF82866">
    <property type="entry name" value="Multidrug efflux transporter AcrB transmembrane domain"/>
    <property type="match status" value="2"/>
</dbReference>
<feature type="transmembrane region" description="Helical" evidence="1">
    <location>
        <begin position="793"/>
        <end position="816"/>
    </location>
</feature>
<dbReference type="PRINTS" id="PR00702">
    <property type="entry name" value="ACRIFLAVINRP"/>
</dbReference>
<gene>
    <name evidence="2" type="ORF">Loak_1864</name>
</gene>
<keyword evidence="1" id="KW-0472">Membrane</keyword>
<feature type="transmembrane region" description="Helical" evidence="1">
    <location>
        <begin position="284"/>
        <end position="309"/>
    </location>
</feature>
<organism evidence="2 3">
    <name type="scientific">Legionella oakridgensis</name>
    <dbReference type="NCBI Taxonomy" id="29423"/>
    <lineage>
        <taxon>Bacteria</taxon>
        <taxon>Pseudomonadati</taxon>
        <taxon>Pseudomonadota</taxon>
        <taxon>Gammaproteobacteria</taxon>
        <taxon>Legionellales</taxon>
        <taxon>Legionellaceae</taxon>
        <taxon>Legionella</taxon>
    </lineage>
</organism>
<name>A0A0W0X0T9_9GAMM</name>
<dbReference type="Gene3D" id="1.20.1640.10">
    <property type="entry name" value="Multidrug efflux transporter AcrB transmembrane domain"/>
    <property type="match status" value="2"/>
</dbReference>
<feature type="transmembrane region" description="Helical" evidence="1">
    <location>
        <begin position="362"/>
        <end position="385"/>
    </location>
</feature>
<dbReference type="Pfam" id="PF00873">
    <property type="entry name" value="ACR_tran"/>
    <property type="match status" value="1"/>
</dbReference>
<dbReference type="GO" id="GO:0005886">
    <property type="term" value="C:plasma membrane"/>
    <property type="evidence" value="ECO:0007669"/>
    <property type="project" value="TreeGrafter"/>
</dbReference>
<dbReference type="GO" id="GO:0042910">
    <property type="term" value="F:xenobiotic transmembrane transporter activity"/>
    <property type="evidence" value="ECO:0007669"/>
    <property type="project" value="TreeGrafter"/>
</dbReference>
<evidence type="ECO:0000256" key="1">
    <source>
        <dbReference type="SAM" id="Phobius"/>
    </source>
</evidence>
<dbReference type="SUPFAM" id="SSF82693">
    <property type="entry name" value="Multidrug efflux transporter AcrB pore domain, PN1, PN2, PC1 and PC2 subdomains"/>
    <property type="match status" value="2"/>
</dbReference>
<dbReference type="Proteomes" id="UP000054858">
    <property type="component" value="Unassembled WGS sequence"/>
</dbReference>
<feature type="transmembrane region" description="Helical" evidence="1">
    <location>
        <begin position="258"/>
        <end position="278"/>
    </location>
</feature>
<feature type="transmembrane region" description="Helical" evidence="1">
    <location>
        <begin position="236"/>
        <end position="251"/>
    </location>
</feature>
<dbReference type="PANTHER" id="PTHR32063">
    <property type="match status" value="1"/>
</dbReference>
<evidence type="ECO:0000313" key="2">
    <source>
        <dbReference type="EMBL" id="KTD38188.1"/>
    </source>
</evidence>
<accession>A0A0W0X0T9</accession>
<dbReference type="SUPFAM" id="SSF82714">
    <property type="entry name" value="Multidrug efflux transporter AcrB TolC docking domain, DN and DC subdomains"/>
    <property type="match status" value="2"/>
</dbReference>
<sequence length="912" mass="99622">MDAVFNEVQSKLNQVTGQFPAGTKSPVIQKESIGATPIMLIGISGKETIEELDEIARTIVQKKLQGLPGVAEVTVVGSDGVVVMVELNLAKMAALNISPGMVKSAFSSQHVQLPGGFVRAGNKQFSLNLDLEFHQLDELERMVVAYRQGAPIYLKDIATLTLTVPDKENVATLNGQTALGINIVKRPEANTVQVVEAVQNRLQEIQTQLPPNVHLKVVYEEAQYILSVVHELEEDTILSIFAAGFVIWLFLRNLRSTLIIVTAIPVSLLGAVLAIYAFGFTLNIITLLGIILLVGVVVDDAIVVLENIYRQMESHALKPKDAAIKGSDQVVFAVLAASLSLVSIFLPVVFMGGTLGLFFKSFAVVVTAGVAISLLISLTLTPVLCARFMRIITEHGSIYHHLERGFLVIETFYKKMLHLALRFRWLMVFLALATVLLGLPVLMTIGKGFLPEERDTGHFQILVQTAQGSSTAYTKSRIADAEKTLAKMSSIETYFSSLSKANSGTINVNLLPEQERKLSQPEIMSAVQKLLKEIPGALFLVYSTQAGGNMSFEVRGEDYLGTVEAAFKLYSVLKNEPTIAPVYMHIALEQPQYRLFLDRVLASSLGLSAEEVGAVTMVLNDHGVKVAKFNKENGNQRHDVVIKADESRYVTPEDLSQIYLINQAGKRISLDTIASFESSLAPLEITRTNQEYSVSFSASPKISLNKAINLVQDMAEKALPQGYTVAMTGDTEALGKTESSMLYTLALILILMYMVLASQFNSFIQPFIIMIAQPLALIGGILILWLTHKTLNIYSMVGALLLMGLVAKNSILLIDLTNQYRERGKSIQEALLEACPLRMRPVLMTSCAIILAMLPAAILPGAASSSHRPLALVIIGGMISSTILTLVIVPAIYSLIEGTLKKKIMINFYKSK</sequence>
<keyword evidence="1" id="KW-0812">Transmembrane</keyword>
<dbReference type="EMBL" id="LNYP01000029">
    <property type="protein sequence ID" value="KTD38188.1"/>
    <property type="molecule type" value="Genomic_DNA"/>
</dbReference>
<dbReference type="InterPro" id="IPR027463">
    <property type="entry name" value="AcrB_DN_DC_subdom"/>
</dbReference>
<feature type="transmembrane region" description="Helical" evidence="1">
    <location>
        <begin position="741"/>
        <end position="760"/>
    </location>
</feature>
<keyword evidence="1" id="KW-1133">Transmembrane helix</keyword>
<comment type="caution">
    <text evidence="2">The sequence shown here is derived from an EMBL/GenBank/DDBJ whole genome shotgun (WGS) entry which is preliminary data.</text>
</comment>